<organism evidence="9">
    <name type="scientific">Candida oxycetoniae</name>
    <dbReference type="NCBI Taxonomy" id="497107"/>
    <lineage>
        <taxon>Eukaryota</taxon>
        <taxon>Fungi</taxon>
        <taxon>Dikarya</taxon>
        <taxon>Ascomycota</taxon>
        <taxon>Saccharomycotina</taxon>
        <taxon>Pichiomycetes</taxon>
        <taxon>Debaryomycetaceae</taxon>
        <taxon>Candida/Lodderomyces clade</taxon>
        <taxon>Candida</taxon>
    </lineage>
</organism>
<dbReference type="GO" id="GO:0008137">
    <property type="term" value="F:NADH dehydrogenase (ubiquinone) activity"/>
    <property type="evidence" value="ECO:0007669"/>
    <property type="project" value="UniProtKB-UniRule"/>
</dbReference>
<dbReference type="Gene3D" id="1.20.120.1200">
    <property type="entry name" value="NADH-ubiquinone/plastoquinone oxidoreductase chain 6, subunit NuoJ"/>
    <property type="match status" value="1"/>
</dbReference>
<dbReference type="GO" id="GO:0031966">
    <property type="term" value="C:mitochondrial membrane"/>
    <property type="evidence" value="ECO:0007669"/>
    <property type="project" value="UniProtKB-SubCell"/>
</dbReference>
<evidence type="ECO:0000256" key="2">
    <source>
        <dbReference type="ARBA" id="ARBA00012944"/>
    </source>
</evidence>
<evidence type="ECO:0000256" key="6">
    <source>
        <dbReference type="ARBA" id="ARBA00023075"/>
    </source>
</evidence>
<keyword evidence="4 8" id="KW-0679">Respiratory chain</keyword>
<proteinExistence type="inferred from homology"/>
<gene>
    <name evidence="9" type="primary">nad6</name>
</gene>
<comment type="function">
    <text evidence="8">Core subunit of the mitochondrial membrane respiratory chain NADH dehydrogenase (Complex I) which catalyzes electron transfer from NADH through the respiratory chain, using ubiquinone as an electron acceptor. Essential for the catalytic activity and assembly of complex I.</text>
</comment>
<evidence type="ECO:0000313" key="9">
    <source>
        <dbReference type="EMBL" id="AGS44326.1"/>
    </source>
</evidence>
<keyword evidence="6 8" id="KW-0830">Ubiquinone</keyword>
<geneLocation type="mitochondrion" evidence="9"/>
<dbReference type="GeneID" id="16694729"/>
<evidence type="ECO:0000256" key="8">
    <source>
        <dbReference type="RuleBase" id="RU004430"/>
    </source>
</evidence>
<dbReference type="PANTHER" id="PTHR33269:SF17">
    <property type="entry name" value="NADH-UBIQUINONE OXIDOREDUCTASE CHAIN 6"/>
    <property type="match status" value="1"/>
</dbReference>
<evidence type="ECO:0000256" key="4">
    <source>
        <dbReference type="ARBA" id="ARBA00022660"/>
    </source>
</evidence>
<comment type="subcellular location">
    <subcellularLocation>
        <location evidence="8">Mitochondrion membrane</location>
        <topology evidence="8">Multi-pass membrane protein</topology>
    </subcellularLocation>
</comment>
<keyword evidence="8" id="KW-0813">Transport</keyword>
<dbReference type="InterPro" id="IPR042106">
    <property type="entry name" value="Nuo/plastoQ_OxRdtase_6_NuoJ"/>
</dbReference>
<name>S5U5E7_9ASCO</name>
<keyword evidence="8" id="KW-1133">Transmembrane helix</keyword>
<dbReference type="InterPro" id="IPR001457">
    <property type="entry name" value="NADH_UbQ/plastoQ_OxRdtase_su6"/>
</dbReference>
<keyword evidence="8" id="KW-0812">Transmembrane</keyword>
<dbReference type="EMBL" id="KC993187">
    <property type="protein sequence ID" value="AGS44326.1"/>
    <property type="molecule type" value="Genomic_DNA"/>
</dbReference>
<comment type="function">
    <text evidence="1">Core subunit of the mitochondrial membrane respiratory chain NADH dehydrogenase (Complex I) that is believed to belong to the minimal assembly required for catalysis. Complex I functions in the transfer of electrons from NADH to the respiratory chain. The immediate electron acceptor for the enzyme is believed to be ubiquinone.</text>
</comment>
<keyword evidence="5 8" id="KW-1278">Translocase</keyword>
<dbReference type="PANTHER" id="PTHR33269">
    <property type="entry name" value="NADH-UBIQUINONE OXIDOREDUCTASE CHAIN 6"/>
    <property type="match status" value="1"/>
</dbReference>
<keyword evidence="8" id="KW-0520">NAD</keyword>
<accession>S5U5E7</accession>
<evidence type="ECO:0000256" key="7">
    <source>
        <dbReference type="ARBA" id="ARBA00049551"/>
    </source>
</evidence>
<keyword evidence="8 9" id="KW-0496">Mitochondrion</keyword>
<sequence>MTLISGICSLLAISLLSPVQSIVALIGLFVSVAINLYTSGYVLFGILYILIYVGAIAILFLFILSLLNIEYTYNNTINPLIFTIVIVCLIPLDLFYNNNLISIIDSNIEGISEIYLELNIVGAQLYTEYAIPLVLIGLILVLSIIGAISITKC</sequence>
<dbReference type="EC" id="7.1.1.2" evidence="2 8"/>
<feature type="transmembrane region" description="Helical" evidence="8">
    <location>
        <begin position="45"/>
        <end position="67"/>
    </location>
</feature>
<evidence type="ECO:0000256" key="5">
    <source>
        <dbReference type="ARBA" id="ARBA00022967"/>
    </source>
</evidence>
<dbReference type="AlphaFoldDB" id="S5U5E7"/>
<keyword evidence="8" id="KW-0472">Membrane</keyword>
<feature type="transmembrane region" description="Helical" evidence="8">
    <location>
        <begin position="79"/>
        <end position="96"/>
    </location>
</feature>
<reference evidence="9" key="1">
    <citation type="submission" date="2013-04" db="EMBL/GenBank/DDBJ databases">
        <authorList>
            <person name="Hegedusova E."/>
            <person name="Fricova D."/>
            <person name="Brejova B."/>
            <person name="Nosek J."/>
        </authorList>
    </citation>
    <scope>NUCLEOTIDE SEQUENCE</scope>
    <source>
        <strain evidence="9">AS2.3656</strain>
    </source>
</reference>
<feature type="transmembrane region" description="Helical" evidence="8">
    <location>
        <begin position="129"/>
        <end position="150"/>
    </location>
</feature>
<comment type="similarity">
    <text evidence="8">Belongs to the complex I subunit 6 family.</text>
</comment>
<evidence type="ECO:0000256" key="1">
    <source>
        <dbReference type="ARBA" id="ARBA00003257"/>
    </source>
</evidence>
<protein>
    <recommendedName>
        <fullName evidence="3 8">NADH-ubiquinone oxidoreductase chain 6</fullName>
        <ecNumber evidence="2 8">7.1.1.2</ecNumber>
    </recommendedName>
</protein>
<keyword evidence="8" id="KW-0249">Electron transport</keyword>
<comment type="catalytic activity">
    <reaction evidence="7 8">
        <text>a ubiquinone + NADH + 5 H(+)(in) = a ubiquinol + NAD(+) + 4 H(+)(out)</text>
        <dbReference type="Rhea" id="RHEA:29091"/>
        <dbReference type="Rhea" id="RHEA-COMP:9565"/>
        <dbReference type="Rhea" id="RHEA-COMP:9566"/>
        <dbReference type="ChEBI" id="CHEBI:15378"/>
        <dbReference type="ChEBI" id="CHEBI:16389"/>
        <dbReference type="ChEBI" id="CHEBI:17976"/>
        <dbReference type="ChEBI" id="CHEBI:57540"/>
        <dbReference type="ChEBI" id="CHEBI:57945"/>
        <dbReference type="EC" id="7.1.1.2"/>
    </reaction>
</comment>
<dbReference type="Pfam" id="PF00499">
    <property type="entry name" value="Oxidored_q3"/>
    <property type="match status" value="1"/>
</dbReference>
<evidence type="ECO:0000256" key="3">
    <source>
        <dbReference type="ARBA" id="ARBA00021095"/>
    </source>
</evidence>
<dbReference type="RefSeq" id="YP_008475032.1">
    <property type="nucleotide sequence ID" value="NC_022162.1"/>
</dbReference>